<gene>
    <name evidence="2" type="ORF">GCM10009811_13090</name>
</gene>
<organism evidence="2 3">
    <name type="scientific">Nostocoides veronense</name>
    <dbReference type="NCBI Taxonomy" id="330836"/>
    <lineage>
        <taxon>Bacteria</taxon>
        <taxon>Bacillati</taxon>
        <taxon>Actinomycetota</taxon>
        <taxon>Actinomycetes</taxon>
        <taxon>Micrococcales</taxon>
        <taxon>Intrasporangiaceae</taxon>
        <taxon>Nostocoides</taxon>
    </lineage>
</organism>
<keyword evidence="3" id="KW-1185">Reference proteome</keyword>
<name>A0ABP4XRR9_9MICO</name>
<evidence type="ECO:0000313" key="2">
    <source>
        <dbReference type="EMBL" id="GAA1789502.1"/>
    </source>
</evidence>
<dbReference type="EMBL" id="BAAAPO010000021">
    <property type="protein sequence ID" value="GAA1789502.1"/>
    <property type="molecule type" value="Genomic_DNA"/>
</dbReference>
<reference evidence="3" key="1">
    <citation type="journal article" date="2019" name="Int. J. Syst. Evol. Microbiol.">
        <title>The Global Catalogue of Microorganisms (GCM) 10K type strain sequencing project: providing services to taxonomists for standard genome sequencing and annotation.</title>
        <authorList>
            <consortium name="The Broad Institute Genomics Platform"/>
            <consortium name="The Broad Institute Genome Sequencing Center for Infectious Disease"/>
            <person name="Wu L."/>
            <person name="Ma J."/>
        </authorList>
    </citation>
    <scope>NUCLEOTIDE SEQUENCE [LARGE SCALE GENOMIC DNA]</scope>
    <source>
        <strain evidence="3">JCM 15592</strain>
    </source>
</reference>
<protein>
    <submittedName>
        <fullName evidence="2">Uncharacterized protein</fullName>
    </submittedName>
</protein>
<dbReference type="Proteomes" id="UP001499938">
    <property type="component" value="Unassembled WGS sequence"/>
</dbReference>
<evidence type="ECO:0000256" key="1">
    <source>
        <dbReference type="SAM" id="MobiDB-lite"/>
    </source>
</evidence>
<comment type="caution">
    <text evidence="2">The sequence shown here is derived from an EMBL/GenBank/DDBJ whole genome shotgun (WGS) entry which is preliminary data.</text>
</comment>
<feature type="region of interest" description="Disordered" evidence="1">
    <location>
        <begin position="58"/>
        <end position="87"/>
    </location>
</feature>
<sequence>MPKNHCSVSSKKVRAPGVPGLVRIESQTTVSSSGRPGTGAVAAAPALTCRDAASTWTDDIPARRSTRRTRAGSLRTGSMARGLQLWE</sequence>
<proteinExistence type="predicted"/>
<accession>A0ABP4XRR9</accession>
<evidence type="ECO:0000313" key="3">
    <source>
        <dbReference type="Proteomes" id="UP001499938"/>
    </source>
</evidence>